<dbReference type="Proteomes" id="UP000032233">
    <property type="component" value="Unassembled WGS sequence"/>
</dbReference>
<feature type="binding site" evidence="8">
    <location>
        <position position="110"/>
    </location>
    <ligand>
        <name>phosphoenolpyruvate</name>
        <dbReference type="ChEBI" id="CHEBI:58702"/>
    </ligand>
</feature>
<evidence type="ECO:0000256" key="5">
    <source>
        <dbReference type="ARBA" id="ARBA00022679"/>
    </source>
</evidence>
<dbReference type="AlphaFoldDB" id="A0A0D2JAN8"/>
<dbReference type="EMBL" id="AZAC01000023">
    <property type="protein sequence ID" value="KIX12796.1"/>
    <property type="molecule type" value="Genomic_DNA"/>
</dbReference>
<evidence type="ECO:0000313" key="11">
    <source>
        <dbReference type="Proteomes" id="UP000032233"/>
    </source>
</evidence>
<dbReference type="InterPro" id="IPR006264">
    <property type="entry name" value="EPSP_synthase"/>
</dbReference>
<dbReference type="FunFam" id="3.65.10.10:FF:000005">
    <property type="entry name" value="3-phosphoshikimate 1-carboxyvinyltransferase"/>
    <property type="match status" value="1"/>
</dbReference>
<feature type="binding site" evidence="8">
    <location>
        <position position="375"/>
    </location>
    <ligand>
        <name>phosphoenolpyruvate</name>
        <dbReference type="ChEBI" id="CHEBI:58702"/>
    </ligand>
</feature>
<comment type="caution">
    <text evidence="8">Lacks conserved residue(s) required for the propagation of feature annotation.</text>
</comment>
<evidence type="ECO:0000256" key="4">
    <source>
        <dbReference type="ARBA" id="ARBA00022605"/>
    </source>
</evidence>
<dbReference type="InterPro" id="IPR023193">
    <property type="entry name" value="EPSP_synthase_CS"/>
</dbReference>
<gene>
    <name evidence="8" type="primary">aroA</name>
    <name evidence="10" type="ORF">X474_17360</name>
</gene>
<feature type="binding site" evidence="8">
    <location>
        <position position="13"/>
    </location>
    <ligand>
        <name>phosphoenolpyruvate</name>
        <dbReference type="ChEBI" id="CHEBI:58702"/>
    </ligand>
</feature>
<evidence type="ECO:0000313" key="10">
    <source>
        <dbReference type="EMBL" id="KIX12796.1"/>
    </source>
</evidence>
<dbReference type="NCBIfam" id="TIGR01356">
    <property type="entry name" value="aroA"/>
    <property type="match status" value="1"/>
</dbReference>
<dbReference type="SUPFAM" id="SSF55205">
    <property type="entry name" value="EPT/RTPC-like"/>
    <property type="match status" value="1"/>
</dbReference>
<feature type="binding site" evidence="8">
    <location>
        <position position="301"/>
    </location>
    <ligand>
        <name>3-phosphoshikimate</name>
        <dbReference type="ChEBI" id="CHEBI:145989"/>
    </ligand>
</feature>
<evidence type="ECO:0000256" key="8">
    <source>
        <dbReference type="HAMAP-Rule" id="MF_00210"/>
    </source>
</evidence>
<dbReference type="PATRIC" id="fig|1429043.3.peg.3674"/>
<comment type="function">
    <text evidence="8">Catalyzes the transfer of the enolpyruvyl moiety of phosphoenolpyruvate (PEP) to the 5-hydroxyl of shikimate-3-phosphate (S3P) to produce enolpyruvyl shikimate-3-phosphate and inorganic phosphate.</text>
</comment>
<accession>A0A0D2JAN8</accession>
<dbReference type="PIRSF" id="PIRSF000505">
    <property type="entry name" value="EPSPS"/>
    <property type="match status" value="1"/>
</dbReference>
<keyword evidence="4 8" id="KW-0028">Amino-acid biosynthesis</keyword>
<comment type="similarity">
    <text evidence="2 8">Belongs to the EPSP synthase family.</text>
</comment>
<evidence type="ECO:0000256" key="7">
    <source>
        <dbReference type="ARBA" id="ARBA00044633"/>
    </source>
</evidence>
<dbReference type="GO" id="GO:0009073">
    <property type="term" value="P:aromatic amino acid family biosynthetic process"/>
    <property type="evidence" value="ECO:0007669"/>
    <property type="project" value="UniProtKB-KW"/>
</dbReference>
<dbReference type="Gene3D" id="3.65.10.10">
    <property type="entry name" value="Enolpyruvate transferase domain"/>
    <property type="match status" value="2"/>
</dbReference>
<feature type="binding site" evidence="8">
    <location>
        <position position="13"/>
    </location>
    <ligand>
        <name>3-phosphoshikimate</name>
        <dbReference type="ChEBI" id="CHEBI:145989"/>
    </ligand>
</feature>
<dbReference type="PROSITE" id="PS00885">
    <property type="entry name" value="EPSP_SYNTHASE_2"/>
    <property type="match status" value="1"/>
</dbReference>
<sequence length="415" mass="44603">MKLKGSFKAPGDKSISHRIALFSLLGKGRMQVNNFSPCADCASSLKAVNLLGGEAHIFGDMLSVEGALGEIKDSRVDCGNSGTTMRLLMGLLAGRPGEFCLDGDESLRKRPMQRVADPLRQMGAELICEKGNAPVFIKGKELKACDHTLSVASAQLKSALLLAGLQARGVTTVREPAQSRDHTERLLTQCKAACNGKNGTWQVAQSELDLPERYWVPGDISSAAFLITAALINPDSRVMAEDVLLNPTRIGFLKVLLRMGADLKIEQQGNHPEPWGRVTAGYTPKLEACEIMAEEIPLMVDEVPILALAASQARGVTIFRQVGELRIKESDRISAICSQLSALGVDIRVKDDDLLVTGPAKLKPVAELDSFGDHRIAMTLAIACALAENQANIKKMESAAISYPGFQDALNGLMA</sequence>
<evidence type="ECO:0000259" key="9">
    <source>
        <dbReference type="Pfam" id="PF00275"/>
    </source>
</evidence>
<proteinExistence type="inferred from homology"/>
<dbReference type="GO" id="GO:0003866">
    <property type="term" value="F:3-phosphoshikimate 1-carboxyvinyltransferase activity"/>
    <property type="evidence" value="ECO:0007669"/>
    <property type="project" value="UniProtKB-UniRule"/>
</dbReference>
<feature type="binding site" evidence="8">
    <location>
        <position position="155"/>
    </location>
    <ligand>
        <name>phosphoenolpyruvate</name>
        <dbReference type="ChEBI" id="CHEBI:58702"/>
    </ligand>
</feature>
<feature type="binding site" evidence="8">
    <location>
        <position position="332"/>
    </location>
    <ligand>
        <name>phosphoenolpyruvate</name>
        <dbReference type="ChEBI" id="CHEBI:58702"/>
    </ligand>
</feature>
<keyword evidence="6 8" id="KW-0057">Aromatic amino acid biosynthesis</keyword>
<keyword evidence="5 8" id="KW-0808">Transferase</keyword>
<comment type="catalytic activity">
    <reaction evidence="7">
        <text>3-phosphoshikimate + phosphoenolpyruvate = 5-O-(1-carboxyvinyl)-3-phosphoshikimate + phosphate</text>
        <dbReference type="Rhea" id="RHEA:21256"/>
        <dbReference type="ChEBI" id="CHEBI:43474"/>
        <dbReference type="ChEBI" id="CHEBI:57701"/>
        <dbReference type="ChEBI" id="CHEBI:58702"/>
        <dbReference type="ChEBI" id="CHEBI:145989"/>
        <dbReference type="EC" id="2.5.1.19"/>
    </reaction>
    <physiologicalReaction direction="left-to-right" evidence="7">
        <dbReference type="Rhea" id="RHEA:21257"/>
    </physiologicalReaction>
</comment>
<feature type="binding site" evidence="8">
    <location>
        <position position="155"/>
    </location>
    <ligand>
        <name>3-phosphoshikimate</name>
        <dbReference type="ChEBI" id="CHEBI:145989"/>
    </ligand>
</feature>
<comment type="pathway">
    <text evidence="1 8">Metabolic intermediate biosynthesis; chorismate biosynthesis; chorismate from D-erythrose 4-phosphate and phosphoenolpyruvate: step 6/7.</text>
</comment>
<feature type="domain" description="Enolpyruvate transferase" evidence="9">
    <location>
        <begin position="2"/>
        <end position="410"/>
    </location>
</feature>
<dbReference type="InterPro" id="IPR013792">
    <property type="entry name" value="RNA3'P_cycl/enolpyr_Trfase_a/b"/>
</dbReference>
<dbReference type="PANTHER" id="PTHR21090">
    <property type="entry name" value="AROM/DEHYDROQUINATE SYNTHASE"/>
    <property type="match status" value="1"/>
</dbReference>
<dbReference type="CDD" id="cd01556">
    <property type="entry name" value="EPSP_synthase"/>
    <property type="match status" value="1"/>
</dbReference>
<dbReference type="InterPro" id="IPR001986">
    <property type="entry name" value="Enolpyruvate_Tfrase_dom"/>
</dbReference>
<reference evidence="10 11" key="1">
    <citation type="submission" date="2013-11" db="EMBL/GenBank/DDBJ databases">
        <title>Metagenomic analysis of a methanogenic consortium involved in long chain n-alkane degradation.</title>
        <authorList>
            <person name="Davidova I.A."/>
            <person name="Callaghan A.V."/>
            <person name="Wawrik B."/>
            <person name="Pruitt S."/>
            <person name="Marks C."/>
            <person name="Duncan K.E."/>
            <person name="Suflita J.M."/>
        </authorList>
    </citation>
    <scope>NUCLEOTIDE SEQUENCE [LARGE SCALE GENOMIC DNA]</scope>
    <source>
        <strain evidence="10 11">SPR</strain>
    </source>
</reference>
<dbReference type="HAMAP" id="MF_00210">
    <property type="entry name" value="EPSP_synth"/>
    <property type="match status" value="1"/>
</dbReference>
<dbReference type="GO" id="GO:0005737">
    <property type="term" value="C:cytoplasm"/>
    <property type="evidence" value="ECO:0007669"/>
    <property type="project" value="UniProtKB-SubCell"/>
</dbReference>
<dbReference type="GO" id="GO:0009423">
    <property type="term" value="P:chorismate biosynthetic process"/>
    <property type="evidence" value="ECO:0007669"/>
    <property type="project" value="UniProtKB-UniRule"/>
</dbReference>
<evidence type="ECO:0000256" key="1">
    <source>
        <dbReference type="ARBA" id="ARBA00004811"/>
    </source>
</evidence>
<comment type="caution">
    <text evidence="10">The sequence shown here is derived from an EMBL/GenBank/DDBJ whole genome shotgun (WGS) entry which is preliminary data.</text>
</comment>
<dbReference type="EC" id="2.5.1.19" evidence="8"/>
<feature type="binding site" evidence="8">
    <location>
        <position position="14"/>
    </location>
    <ligand>
        <name>3-phosphoshikimate</name>
        <dbReference type="ChEBI" id="CHEBI:145989"/>
    </ligand>
</feature>
<dbReference type="STRING" id="1429043.X474_17360"/>
<dbReference type="InParanoid" id="A0A0D2JAN8"/>
<name>A0A0D2JAN8_9BACT</name>
<evidence type="ECO:0000256" key="6">
    <source>
        <dbReference type="ARBA" id="ARBA00023141"/>
    </source>
</evidence>
<comment type="subcellular location">
    <subcellularLocation>
        <location evidence="8">Cytoplasm</location>
    </subcellularLocation>
</comment>
<feature type="binding site" evidence="8">
    <location>
        <position position="153"/>
    </location>
    <ligand>
        <name>3-phosphoshikimate</name>
        <dbReference type="ChEBI" id="CHEBI:145989"/>
    </ligand>
</feature>
<feature type="binding site" evidence="8">
    <location>
        <position position="82"/>
    </location>
    <ligand>
        <name>phosphoenolpyruvate</name>
        <dbReference type="ChEBI" id="CHEBI:58702"/>
    </ligand>
</feature>
<comment type="subunit">
    <text evidence="8">Monomer.</text>
</comment>
<dbReference type="InterPro" id="IPR036968">
    <property type="entry name" value="Enolpyruvate_Tfrase_sf"/>
</dbReference>
<protein>
    <recommendedName>
        <fullName evidence="8">3-phosphoshikimate 1-carboxyvinyltransferase</fullName>
        <ecNumber evidence="8">2.5.1.19</ecNumber>
    </recommendedName>
    <alternativeName>
        <fullName evidence="8">5-enolpyruvylshikimate-3-phosphate synthase</fullName>
        <shortName evidence="8">EPSP synthase</shortName>
        <shortName evidence="8">EPSPS</shortName>
    </alternativeName>
</protein>
<evidence type="ECO:0000256" key="3">
    <source>
        <dbReference type="ARBA" id="ARBA00022490"/>
    </source>
</evidence>
<dbReference type="PANTHER" id="PTHR21090:SF5">
    <property type="entry name" value="PENTAFUNCTIONAL AROM POLYPEPTIDE"/>
    <property type="match status" value="1"/>
</dbReference>
<evidence type="ECO:0000256" key="2">
    <source>
        <dbReference type="ARBA" id="ARBA00009948"/>
    </source>
</evidence>
<dbReference type="UniPathway" id="UPA00053">
    <property type="reaction ID" value="UER00089"/>
</dbReference>
<dbReference type="OrthoDB" id="9809920at2"/>
<dbReference type="RefSeq" id="WP_044350169.1">
    <property type="nucleotide sequence ID" value="NZ_AZAC01000023.1"/>
</dbReference>
<feature type="active site" description="Proton acceptor" evidence="8">
    <location>
        <position position="301"/>
    </location>
</feature>
<dbReference type="Pfam" id="PF00275">
    <property type="entry name" value="EPSP_synthase"/>
    <property type="match status" value="1"/>
</dbReference>
<dbReference type="GO" id="GO:0008652">
    <property type="term" value="P:amino acid biosynthetic process"/>
    <property type="evidence" value="ECO:0007669"/>
    <property type="project" value="UniProtKB-KW"/>
</dbReference>
<feature type="binding site" evidence="8">
    <location>
        <position position="18"/>
    </location>
    <ligand>
        <name>3-phosphoshikimate</name>
        <dbReference type="ChEBI" id="CHEBI:145989"/>
    </ligand>
</feature>
<keyword evidence="11" id="KW-1185">Reference proteome</keyword>
<feature type="binding site" evidence="8">
    <location>
        <position position="328"/>
    </location>
    <ligand>
        <name>3-phosphoshikimate</name>
        <dbReference type="ChEBI" id="CHEBI:145989"/>
    </ligand>
</feature>
<organism evidence="10 11">
    <name type="scientific">Dethiosulfatarculus sandiegensis</name>
    <dbReference type="NCBI Taxonomy" id="1429043"/>
    <lineage>
        <taxon>Bacteria</taxon>
        <taxon>Pseudomonadati</taxon>
        <taxon>Thermodesulfobacteriota</taxon>
        <taxon>Desulfarculia</taxon>
        <taxon>Desulfarculales</taxon>
        <taxon>Desulfarculaceae</taxon>
        <taxon>Dethiosulfatarculus</taxon>
    </lineage>
</organism>
<keyword evidence="3 8" id="KW-0963">Cytoplasm</keyword>